<dbReference type="InterPro" id="IPR008928">
    <property type="entry name" value="6-hairpin_glycosidase_sf"/>
</dbReference>
<dbReference type="AlphaFoldDB" id="A0A139SV49"/>
<accession>A0A139SV49</accession>
<proteinExistence type="predicted"/>
<keyword evidence="2" id="KW-1185">Reference proteome</keyword>
<dbReference type="Proteomes" id="UP000072660">
    <property type="component" value="Unassembled WGS sequence"/>
</dbReference>
<evidence type="ECO:0000313" key="2">
    <source>
        <dbReference type="Proteomes" id="UP000072660"/>
    </source>
</evidence>
<comment type="caution">
    <text evidence="1">The sequence shown here is derived from an EMBL/GenBank/DDBJ whole genome shotgun (WGS) entry which is preliminary data.</text>
</comment>
<evidence type="ECO:0000313" key="1">
    <source>
        <dbReference type="EMBL" id="KXU38486.1"/>
    </source>
</evidence>
<dbReference type="GO" id="GO:0005975">
    <property type="term" value="P:carbohydrate metabolic process"/>
    <property type="evidence" value="ECO:0007669"/>
    <property type="project" value="InterPro"/>
</dbReference>
<organism evidence="1 2">
    <name type="scientific">Ventosimonas gracilis</name>
    <dbReference type="NCBI Taxonomy" id="1680762"/>
    <lineage>
        <taxon>Bacteria</taxon>
        <taxon>Pseudomonadati</taxon>
        <taxon>Pseudomonadota</taxon>
        <taxon>Gammaproteobacteria</taxon>
        <taxon>Pseudomonadales</taxon>
        <taxon>Ventosimonadaceae</taxon>
        <taxon>Ventosimonas</taxon>
    </lineage>
</organism>
<reference evidence="1 2" key="1">
    <citation type="submission" date="2016-02" db="EMBL/GenBank/DDBJ databases">
        <authorList>
            <person name="Wen L."/>
            <person name="He K."/>
            <person name="Yang H."/>
        </authorList>
    </citation>
    <scope>NUCLEOTIDE SEQUENCE [LARGE SCALE GENOMIC DNA]</scope>
    <source>
        <strain evidence="1 2">CV58</strain>
    </source>
</reference>
<gene>
    <name evidence="1" type="ORF">AXE65_13005</name>
</gene>
<sequence>MEQDARRQHAIAAIFRRMDEMAAQCGEKFPLFRAAADTQWTLSKRGSWMGGFWAGLWWLKASVTDNVADRAHAVRWCMRLEASLDEPSVNRSFVFWYGAGLGNQLHTDAAAGQLAQRATHTLLNRFDETLAVWPLDEGMGAGERGRCMLDLDSLAPLLALMHAHGGSIGRDLAQQHLDSCLTHLADATGAWRSRKVLDVTQTQATPIWPRGQAWAMLGLAEAACRYGTQRYVDAALRACEYWHRQLCVPEAGVWGKPDPSAVAIACVAMFRLWQHMPEQQWLHQQSCLHIDVLLTAEVVQAGVFVGHHYRTRPETSELVESPCALFFLLEALLCICATPILNTPLNTPSRGTFA</sequence>
<dbReference type="RefSeq" id="WP_068389338.1">
    <property type="nucleotide sequence ID" value="NZ_LSZO01000130.1"/>
</dbReference>
<dbReference type="EMBL" id="LSZO01000130">
    <property type="protein sequence ID" value="KXU38486.1"/>
    <property type="molecule type" value="Genomic_DNA"/>
</dbReference>
<name>A0A139SV49_9GAMM</name>
<dbReference type="InterPro" id="IPR012341">
    <property type="entry name" value="6hp_glycosidase-like_sf"/>
</dbReference>
<dbReference type="Gene3D" id="1.50.10.10">
    <property type="match status" value="1"/>
</dbReference>
<dbReference type="OrthoDB" id="428577at2"/>
<protein>
    <recommendedName>
        <fullName evidence="3">Glucuronyl hydrolase</fullName>
    </recommendedName>
</protein>
<evidence type="ECO:0008006" key="3">
    <source>
        <dbReference type="Google" id="ProtNLM"/>
    </source>
</evidence>
<dbReference type="SUPFAM" id="SSF48208">
    <property type="entry name" value="Six-hairpin glycosidases"/>
    <property type="match status" value="1"/>
</dbReference>